<proteinExistence type="predicted"/>
<reference evidence="1 2" key="1">
    <citation type="journal article" date="2013" name="Curr. Biol.">
        <title>The Genome of the Foraminiferan Reticulomyxa filosa.</title>
        <authorList>
            <person name="Glockner G."/>
            <person name="Hulsmann N."/>
            <person name="Schleicher M."/>
            <person name="Noegel A.A."/>
            <person name="Eichinger L."/>
            <person name="Gallinger C."/>
            <person name="Pawlowski J."/>
            <person name="Sierra R."/>
            <person name="Euteneuer U."/>
            <person name="Pillet L."/>
            <person name="Moustafa A."/>
            <person name="Platzer M."/>
            <person name="Groth M."/>
            <person name="Szafranski K."/>
            <person name="Schliwa M."/>
        </authorList>
    </citation>
    <scope>NUCLEOTIDE SEQUENCE [LARGE SCALE GENOMIC DNA]</scope>
</reference>
<dbReference type="EMBL" id="ASPP01030301">
    <property type="protein sequence ID" value="ETO04107.1"/>
    <property type="molecule type" value="Genomic_DNA"/>
</dbReference>
<evidence type="ECO:0000313" key="1">
    <source>
        <dbReference type="EMBL" id="ETO04107.1"/>
    </source>
</evidence>
<evidence type="ECO:0000313" key="2">
    <source>
        <dbReference type="Proteomes" id="UP000023152"/>
    </source>
</evidence>
<name>X6LSK8_RETFI</name>
<organism evidence="1 2">
    <name type="scientific">Reticulomyxa filosa</name>
    <dbReference type="NCBI Taxonomy" id="46433"/>
    <lineage>
        <taxon>Eukaryota</taxon>
        <taxon>Sar</taxon>
        <taxon>Rhizaria</taxon>
        <taxon>Retaria</taxon>
        <taxon>Foraminifera</taxon>
        <taxon>Monothalamids</taxon>
        <taxon>Reticulomyxidae</taxon>
        <taxon>Reticulomyxa</taxon>
    </lineage>
</organism>
<protein>
    <submittedName>
        <fullName evidence="1">Uncharacterized protein</fullName>
    </submittedName>
</protein>
<dbReference type="AlphaFoldDB" id="X6LSK8"/>
<feature type="non-terminal residue" evidence="1">
    <location>
        <position position="1"/>
    </location>
</feature>
<comment type="caution">
    <text evidence="1">The sequence shown here is derived from an EMBL/GenBank/DDBJ whole genome shotgun (WGS) entry which is preliminary data.</text>
</comment>
<dbReference type="Proteomes" id="UP000023152">
    <property type="component" value="Unassembled WGS sequence"/>
</dbReference>
<gene>
    <name evidence="1" type="ORF">RFI_33295</name>
</gene>
<sequence length="176" mass="20918">KKKKKKKKKKKRDKKSEIIVGRLWRSNEALQSIASTCKKYSIDLHNAKNRNTVLLVLTELCSLSRFKHISQAKAIMSYLVVTGQKFFNPTMTEPYPGYAIENIPLERPSKLHLFADPLVVYRLMITFEIHRDFETVLRLCQFHLFQTMWGHWTNEQRVSPLLKMLRVCRKVKHQRY</sequence>
<feature type="non-terminal residue" evidence="1">
    <location>
        <position position="176"/>
    </location>
</feature>
<accession>X6LSK8</accession>
<keyword evidence="2" id="KW-1185">Reference proteome</keyword>